<sequence length="275" mass="30489">MSKKKIYLSSFIAVATLCCSSWTVMADQMSRFEEATEDARAYEAGNKQFPTLSMAVDDGTDSSQKAGYSEQTTELFNDATSNESLESIDYFDSEPILEQEEHSLSSEELPDVNENQDQAIPEESPDFEPRQWRMAKIAPDEDSLSAHLIKTWEALGSVTNTLLDLTAQKSELPLQMHAIGKLLAEPSLDSSEKKLEKPKEKVANKPVAILDELGRIISYINGQGAEDSIPLNRKISIVKNQLPKTGERSSVLPQLIGSLMMMSAVLMATKKLRKN</sequence>
<keyword evidence="1" id="KW-0134">Cell wall</keyword>
<dbReference type="PATRIC" id="fig|119224.3.peg.427"/>
<evidence type="ECO:0000256" key="4">
    <source>
        <dbReference type="ARBA" id="ARBA00023088"/>
    </source>
</evidence>
<dbReference type="InterPro" id="IPR019931">
    <property type="entry name" value="LPXTG_anchor"/>
</dbReference>
<accession>A0A0P6S5S8</accession>
<protein>
    <recommendedName>
        <fullName evidence="6">Gram-positive cocci surface proteins LPxTG domain-containing protein</fullName>
    </recommendedName>
</protein>
<dbReference type="Proteomes" id="UP000049578">
    <property type="component" value="Unassembled WGS sequence"/>
</dbReference>
<dbReference type="NCBIfam" id="TIGR01167">
    <property type="entry name" value="LPXTG_anchor"/>
    <property type="match status" value="1"/>
</dbReference>
<keyword evidence="2" id="KW-0964">Secreted</keyword>
<evidence type="ECO:0000256" key="1">
    <source>
        <dbReference type="ARBA" id="ARBA00022512"/>
    </source>
</evidence>
<dbReference type="AlphaFoldDB" id="A0A0P6S5S8"/>
<organism evidence="7 8">
    <name type="scientific">Streptococcus phocae</name>
    <dbReference type="NCBI Taxonomy" id="119224"/>
    <lineage>
        <taxon>Bacteria</taxon>
        <taxon>Bacillati</taxon>
        <taxon>Bacillota</taxon>
        <taxon>Bacilli</taxon>
        <taxon>Lactobacillales</taxon>
        <taxon>Streptococcaceae</taxon>
        <taxon>Streptococcus</taxon>
    </lineage>
</organism>
<evidence type="ECO:0000313" key="7">
    <source>
        <dbReference type="EMBL" id="KPJ22497.1"/>
    </source>
</evidence>
<keyword evidence="3 5" id="KW-0732">Signal</keyword>
<proteinExistence type="predicted"/>
<reference evidence="7 8" key="1">
    <citation type="submission" date="2015-08" db="EMBL/GenBank/DDBJ databases">
        <title>Genome sequence of Streptococcus phocae subsp. phocae ATCC 51973T isolated from liver specimen obtained from seal.</title>
        <authorList>
            <person name="Avendano-Herrera R."/>
        </authorList>
    </citation>
    <scope>NUCLEOTIDE SEQUENCE [LARGE SCALE GENOMIC DNA]</scope>
    <source>
        <strain evidence="7 8">ATCC 51973</strain>
    </source>
</reference>
<dbReference type="STRING" id="119224.AKK44_04480"/>
<dbReference type="RefSeq" id="WP_054278692.1">
    <property type="nucleotide sequence ID" value="NZ_LHQM01000013.1"/>
</dbReference>
<name>A0A0P6S5S8_9STRE</name>
<evidence type="ECO:0000256" key="3">
    <source>
        <dbReference type="ARBA" id="ARBA00022729"/>
    </source>
</evidence>
<gene>
    <name evidence="7" type="ORF">AKK44_04480</name>
</gene>
<feature type="signal peptide" evidence="5">
    <location>
        <begin position="1"/>
        <end position="26"/>
    </location>
</feature>
<evidence type="ECO:0000256" key="2">
    <source>
        <dbReference type="ARBA" id="ARBA00022525"/>
    </source>
</evidence>
<dbReference type="EMBL" id="LHQM01000013">
    <property type="protein sequence ID" value="KPJ22497.1"/>
    <property type="molecule type" value="Genomic_DNA"/>
</dbReference>
<feature type="domain" description="Gram-positive cocci surface proteins LPxTG" evidence="6">
    <location>
        <begin position="242"/>
        <end position="275"/>
    </location>
</feature>
<feature type="chain" id="PRO_5006130224" description="Gram-positive cocci surface proteins LPxTG domain-containing protein" evidence="5">
    <location>
        <begin position="27"/>
        <end position="275"/>
    </location>
</feature>
<keyword evidence="8" id="KW-1185">Reference proteome</keyword>
<evidence type="ECO:0000259" key="6">
    <source>
        <dbReference type="PROSITE" id="PS50847"/>
    </source>
</evidence>
<keyword evidence="4" id="KW-0572">Peptidoglycan-anchor</keyword>
<evidence type="ECO:0000256" key="5">
    <source>
        <dbReference type="SAM" id="SignalP"/>
    </source>
</evidence>
<evidence type="ECO:0000313" key="8">
    <source>
        <dbReference type="Proteomes" id="UP000049578"/>
    </source>
</evidence>
<dbReference type="PROSITE" id="PS50847">
    <property type="entry name" value="GRAM_POS_ANCHORING"/>
    <property type="match status" value="1"/>
</dbReference>
<comment type="caution">
    <text evidence="7">The sequence shown here is derived from an EMBL/GenBank/DDBJ whole genome shotgun (WGS) entry which is preliminary data.</text>
</comment>